<dbReference type="InterPro" id="IPR001387">
    <property type="entry name" value="Cro/C1-type_HTH"/>
</dbReference>
<keyword evidence="1" id="KW-0238">DNA-binding</keyword>
<dbReference type="Proteomes" id="UP000824633">
    <property type="component" value="Chromosome"/>
</dbReference>
<dbReference type="PANTHER" id="PTHR46558">
    <property type="entry name" value="TRACRIPTIONAL REGULATORY PROTEIN-RELATED-RELATED"/>
    <property type="match status" value="1"/>
</dbReference>
<feature type="domain" description="HTH cro/C1-type" evidence="2">
    <location>
        <begin position="21"/>
        <end position="75"/>
    </location>
</feature>
<dbReference type="EMBL" id="AP024849">
    <property type="protein sequence ID" value="BCZ48406.1"/>
    <property type="molecule type" value="Genomic_DNA"/>
</dbReference>
<dbReference type="RefSeq" id="WP_224034669.1">
    <property type="nucleotide sequence ID" value="NZ_AP024849.1"/>
</dbReference>
<evidence type="ECO:0000313" key="3">
    <source>
        <dbReference type="EMBL" id="BCZ48406.1"/>
    </source>
</evidence>
<dbReference type="PROSITE" id="PS50943">
    <property type="entry name" value="HTH_CROC1"/>
    <property type="match status" value="1"/>
</dbReference>
<accession>A0ABM7T8V2</accession>
<dbReference type="InterPro" id="IPR010982">
    <property type="entry name" value="Lambda_DNA-bd_dom_sf"/>
</dbReference>
<proteinExistence type="predicted"/>
<organism evidence="3 4">
    <name type="scientific">Clostridium gelidum</name>
    <dbReference type="NCBI Taxonomy" id="704125"/>
    <lineage>
        <taxon>Bacteria</taxon>
        <taxon>Bacillati</taxon>
        <taxon>Bacillota</taxon>
        <taxon>Clostridia</taxon>
        <taxon>Eubacteriales</taxon>
        <taxon>Clostridiaceae</taxon>
        <taxon>Clostridium</taxon>
    </lineage>
</organism>
<evidence type="ECO:0000313" key="4">
    <source>
        <dbReference type="Proteomes" id="UP000824633"/>
    </source>
</evidence>
<protein>
    <recommendedName>
        <fullName evidence="2">HTH cro/C1-type domain-containing protein</fullName>
    </recommendedName>
</protein>
<dbReference type="CDD" id="cd00093">
    <property type="entry name" value="HTH_XRE"/>
    <property type="match status" value="1"/>
</dbReference>
<evidence type="ECO:0000259" key="2">
    <source>
        <dbReference type="PROSITE" id="PS50943"/>
    </source>
</evidence>
<gene>
    <name evidence="3" type="ORF">psyc5s11_44730</name>
</gene>
<name>A0ABM7T8V2_9CLOT</name>
<dbReference type="SMART" id="SM00530">
    <property type="entry name" value="HTH_XRE"/>
    <property type="match status" value="1"/>
</dbReference>
<dbReference type="PANTHER" id="PTHR46558:SF11">
    <property type="entry name" value="HTH-TYPE TRANSCRIPTIONAL REGULATOR XRE"/>
    <property type="match status" value="1"/>
</dbReference>
<sequence length="141" mass="16884">MRIDLTNEFRELPANTIAENLVRLRKLNNLTQQYLATALGISKSNISKYERGKLFPTKEMSMRLADFFNINNKYFYDNYFEAMDNFQQYISDLLKPDIYISKNQLCKLLGISKRTLYRYCYHNDLPSRTIFIKIQKHFNKD</sequence>
<reference evidence="4" key="1">
    <citation type="submission" date="2021-07" db="EMBL/GenBank/DDBJ databases">
        <title>Complete genome sequencing of a Clostridium isolate.</title>
        <authorList>
            <person name="Ueki A."/>
            <person name="Tonouchi A."/>
        </authorList>
    </citation>
    <scope>NUCLEOTIDE SEQUENCE [LARGE SCALE GENOMIC DNA]</scope>
    <source>
        <strain evidence="4">C5S11</strain>
    </source>
</reference>
<dbReference type="Pfam" id="PF01381">
    <property type="entry name" value="HTH_3"/>
    <property type="match status" value="1"/>
</dbReference>
<keyword evidence="4" id="KW-1185">Reference proteome</keyword>
<evidence type="ECO:0000256" key="1">
    <source>
        <dbReference type="ARBA" id="ARBA00023125"/>
    </source>
</evidence>
<dbReference type="Gene3D" id="1.10.260.40">
    <property type="entry name" value="lambda repressor-like DNA-binding domains"/>
    <property type="match status" value="1"/>
</dbReference>
<dbReference type="SUPFAM" id="SSF47413">
    <property type="entry name" value="lambda repressor-like DNA-binding domains"/>
    <property type="match status" value="1"/>
</dbReference>